<evidence type="ECO:0000313" key="14">
    <source>
        <dbReference type="Proteomes" id="UP000263957"/>
    </source>
</evidence>
<dbReference type="InterPro" id="IPR001172">
    <property type="entry name" value="FliN_T3SS_HrcQb"/>
</dbReference>
<dbReference type="Proteomes" id="UP000024547">
    <property type="component" value="Unassembled WGS sequence"/>
</dbReference>
<gene>
    <name evidence="9" type="primary">fliN</name>
    <name evidence="9" type="ORF">DCG65_11725</name>
    <name evidence="10" type="ORF">DD728_01495</name>
    <name evidence="11" type="ORF">HY36_00575</name>
</gene>
<dbReference type="GO" id="GO:0006935">
    <property type="term" value="P:chemotaxis"/>
    <property type="evidence" value="ECO:0007669"/>
    <property type="project" value="UniProtKB-KW"/>
</dbReference>
<dbReference type="GO" id="GO:0003774">
    <property type="term" value="F:cytoskeletal motor activity"/>
    <property type="evidence" value="ECO:0007669"/>
    <property type="project" value="UniProtKB-UniRule"/>
</dbReference>
<dbReference type="EMBL" id="DOGS01000035">
    <property type="protein sequence ID" value="HBQ47554.1"/>
    <property type="molecule type" value="Genomic_DNA"/>
</dbReference>
<keyword evidence="12" id="KW-1185">Reference proteome</keyword>
<evidence type="ECO:0000256" key="2">
    <source>
        <dbReference type="ARBA" id="ARBA00021897"/>
    </source>
</evidence>
<keyword evidence="3 7" id="KW-1003">Cell membrane</keyword>
<dbReference type="STRING" id="1280948.HY36_00575"/>
<dbReference type="EMBL" id="DMBR01000355">
    <property type="protein sequence ID" value="HAE95223.1"/>
    <property type="molecule type" value="Genomic_DNA"/>
</dbReference>
<keyword evidence="9" id="KW-0969">Cilium</keyword>
<evidence type="ECO:0000256" key="5">
    <source>
        <dbReference type="ARBA" id="ARBA00022779"/>
    </source>
</evidence>
<dbReference type="GO" id="GO:0071973">
    <property type="term" value="P:bacterial-type flagellum-dependent cell motility"/>
    <property type="evidence" value="ECO:0007669"/>
    <property type="project" value="UniProtKB-UniRule"/>
</dbReference>
<reference evidence="13 14" key="2">
    <citation type="journal article" date="2018" name="Nat. Biotechnol.">
        <title>A standardized bacterial taxonomy based on genome phylogeny substantially revises the tree of life.</title>
        <authorList>
            <person name="Parks D.H."/>
            <person name="Chuvochina M."/>
            <person name="Waite D.W."/>
            <person name="Rinke C."/>
            <person name="Skarshewski A."/>
            <person name="Chaumeil P.A."/>
            <person name="Hugenholtz P."/>
        </authorList>
    </citation>
    <scope>NUCLEOTIDE SEQUENCE [LARGE SCALE GENOMIC DNA]</scope>
    <source>
        <strain evidence="10">UBA10378</strain>
        <strain evidence="9">UBA8557</strain>
    </source>
</reference>
<dbReference type="RefSeq" id="WP_035546843.1">
    <property type="nucleotide sequence ID" value="NZ_AWFH01000001.1"/>
</dbReference>
<dbReference type="GeneID" id="92499967"/>
<name>A0A059EBL9_9PROT</name>
<dbReference type="InterPro" id="IPR012826">
    <property type="entry name" value="FliN"/>
</dbReference>
<dbReference type="eggNOG" id="COG1886">
    <property type="taxonomic scope" value="Bacteria"/>
</dbReference>
<keyword evidence="9" id="KW-0966">Cell projection</keyword>
<dbReference type="InterPro" id="IPR036429">
    <property type="entry name" value="SpoA-like_sf"/>
</dbReference>
<evidence type="ECO:0000256" key="3">
    <source>
        <dbReference type="ARBA" id="ARBA00022475"/>
    </source>
</evidence>
<dbReference type="InterPro" id="IPR001543">
    <property type="entry name" value="FliN-like_C"/>
</dbReference>
<keyword evidence="5 7" id="KW-0283">Flagellar rotation</keyword>
<dbReference type="GO" id="GO:0009425">
    <property type="term" value="C:bacterial-type flagellum basal body"/>
    <property type="evidence" value="ECO:0007669"/>
    <property type="project" value="UniProtKB-SubCell"/>
</dbReference>
<protein>
    <recommendedName>
        <fullName evidence="2 7">Flagellar motor switch protein FliN</fullName>
    </recommendedName>
</protein>
<dbReference type="Proteomes" id="UP000263957">
    <property type="component" value="Unassembled WGS sequence"/>
</dbReference>
<dbReference type="SUPFAM" id="SSF101801">
    <property type="entry name" value="Surface presentation of antigens (SPOA)"/>
    <property type="match status" value="1"/>
</dbReference>
<evidence type="ECO:0000313" key="11">
    <source>
        <dbReference type="EMBL" id="KCZ64897.1"/>
    </source>
</evidence>
<comment type="similarity">
    <text evidence="1 7">Belongs to the FliN/MopA/SpaO family.</text>
</comment>
<evidence type="ECO:0000313" key="9">
    <source>
        <dbReference type="EMBL" id="HAE95223.1"/>
    </source>
</evidence>
<dbReference type="PATRIC" id="fig|1280948.3.peg.112"/>
<comment type="subcellular location">
    <subcellularLocation>
        <location evidence="7">Cell membrane</location>
        <topology evidence="7">Peripheral membrane protein</topology>
        <orientation evidence="7">Cytoplasmic side</orientation>
    </subcellularLocation>
    <subcellularLocation>
        <location evidence="7">Bacterial flagellum basal body</location>
    </subcellularLocation>
</comment>
<evidence type="ECO:0000259" key="8">
    <source>
        <dbReference type="Pfam" id="PF01052"/>
    </source>
</evidence>
<evidence type="ECO:0000256" key="7">
    <source>
        <dbReference type="RuleBase" id="RU362074"/>
    </source>
</evidence>
<organism evidence="11 12">
    <name type="scientific">Hyphomonas atlantica</name>
    <dbReference type="NCBI Taxonomy" id="1280948"/>
    <lineage>
        <taxon>Bacteria</taxon>
        <taxon>Pseudomonadati</taxon>
        <taxon>Pseudomonadota</taxon>
        <taxon>Alphaproteobacteria</taxon>
        <taxon>Hyphomonadales</taxon>
        <taxon>Hyphomonadaceae</taxon>
        <taxon>Hyphomonas</taxon>
    </lineage>
</organism>
<keyword evidence="6 7" id="KW-0472">Membrane</keyword>
<keyword evidence="7" id="KW-0975">Bacterial flagellum</keyword>
<dbReference type="PANTHER" id="PTHR43484:SF1">
    <property type="entry name" value="FLAGELLAR MOTOR SWITCH PROTEIN FLIN"/>
    <property type="match status" value="1"/>
</dbReference>
<evidence type="ECO:0000256" key="6">
    <source>
        <dbReference type="ARBA" id="ARBA00023136"/>
    </source>
</evidence>
<evidence type="ECO:0000313" key="13">
    <source>
        <dbReference type="Proteomes" id="UP000259173"/>
    </source>
</evidence>
<accession>A0A059EBL9</accession>
<dbReference type="NCBIfam" id="TIGR02480">
    <property type="entry name" value="fliN"/>
    <property type="match status" value="1"/>
</dbReference>
<evidence type="ECO:0000256" key="1">
    <source>
        <dbReference type="ARBA" id="ARBA00009226"/>
    </source>
</evidence>
<dbReference type="OrthoDB" id="9790303at2"/>
<dbReference type="PRINTS" id="PR00956">
    <property type="entry name" value="FLGMOTORFLIN"/>
</dbReference>
<dbReference type="Proteomes" id="UP000259173">
    <property type="component" value="Unassembled WGS sequence"/>
</dbReference>
<keyword evidence="9" id="KW-0282">Flagellum</keyword>
<dbReference type="AlphaFoldDB" id="A0A059EBL9"/>
<dbReference type="EMBL" id="AWFH01000001">
    <property type="protein sequence ID" value="KCZ64897.1"/>
    <property type="molecule type" value="Genomic_DNA"/>
</dbReference>
<dbReference type="Gene3D" id="2.30.330.10">
    <property type="entry name" value="SpoA-like"/>
    <property type="match status" value="1"/>
</dbReference>
<sequence>MTQPANPALKKSLMDVPVRVDVVLGEMRMPIEDLMAMAEGDIVALERHTNEPIDIYLSDRLMARGKLVIADGQLGVTLSEIVDERAAA</sequence>
<keyword evidence="4 7" id="KW-0145">Chemotaxis</keyword>
<feature type="domain" description="Flagellar motor switch protein FliN-like C-terminal" evidence="8">
    <location>
        <begin position="12"/>
        <end position="82"/>
    </location>
</feature>
<comment type="caution">
    <text evidence="11">The sequence shown here is derived from an EMBL/GenBank/DDBJ whole genome shotgun (WGS) entry which is preliminary data.</text>
</comment>
<reference evidence="11 12" key="1">
    <citation type="journal article" date="2014" name="Antonie Van Leeuwenhoek">
        <title>Hyphomonas beringensis sp. nov. and Hyphomonas chukchiensis sp. nov., isolated from surface seawater of the Bering Sea and Chukchi Sea.</title>
        <authorList>
            <person name="Li C."/>
            <person name="Lai Q."/>
            <person name="Li G."/>
            <person name="Dong C."/>
            <person name="Wang J."/>
            <person name="Liao Y."/>
            <person name="Shao Z."/>
        </authorList>
    </citation>
    <scope>NUCLEOTIDE SEQUENCE [LARGE SCALE GENOMIC DNA]</scope>
    <source>
        <strain evidence="11 12">22II1-22F38</strain>
    </source>
</reference>
<dbReference type="InterPro" id="IPR051469">
    <property type="entry name" value="FliN/MopA/SpaO"/>
</dbReference>
<comment type="function">
    <text evidence="7">FliN is one of three proteins (FliG, FliN, FliM) that form the rotor-mounted switch complex (C ring), located at the base of the basal body. This complex interacts with the CheY and CheZ chemotaxis proteins, in addition to contacting components of the motor that determine the direction of flagellar rotation.</text>
</comment>
<evidence type="ECO:0000256" key="4">
    <source>
        <dbReference type="ARBA" id="ARBA00022500"/>
    </source>
</evidence>
<evidence type="ECO:0000313" key="10">
    <source>
        <dbReference type="EMBL" id="HBQ47554.1"/>
    </source>
</evidence>
<dbReference type="Pfam" id="PF01052">
    <property type="entry name" value="FliMN_C"/>
    <property type="match status" value="1"/>
</dbReference>
<dbReference type="GO" id="GO:0005886">
    <property type="term" value="C:plasma membrane"/>
    <property type="evidence" value="ECO:0007669"/>
    <property type="project" value="UniProtKB-SubCell"/>
</dbReference>
<evidence type="ECO:0000313" key="12">
    <source>
        <dbReference type="Proteomes" id="UP000024547"/>
    </source>
</evidence>
<proteinExistence type="inferred from homology"/>
<dbReference type="PANTHER" id="PTHR43484">
    <property type="match status" value="1"/>
</dbReference>